<dbReference type="GO" id="GO:0005829">
    <property type="term" value="C:cytosol"/>
    <property type="evidence" value="ECO:0007669"/>
    <property type="project" value="UniProtKB-ARBA"/>
</dbReference>
<dbReference type="Proteomes" id="UP000587991">
    <property type="component" value="Unassembled WGS sequence"/>
</dbReference>
<gene>
    <name evidence="8" type="ORF">HF682_01910</name>
</gene>
<dbReference type="Gene3D" id="3.30.70.580">
    <property type="entry name" value="Pseudouridine synthase I, catalytic domain, N-terminal subdomain"/>
    <property type="match status" value="1"/>
</dbReference>
<evidence type="ECO:0000256" key="3">
    <source>
        <dbReference type="ARBA" id="ARBA00023235"/>
    </source>
</evidence>
<evidence type="ECO:0000256" key="1">
    <source>
        <dbReference type="ARBA" id="ARBA00008348"/>
    </source>
</evidence>
<evidence type="ECO:0000256" key="4">
    <source>
        <dbReference type="PROSITE-ProRule" id="PRU00182"/>
    </source>
</evidence>
<dbReference type="InterPro" id="IPR000748">
    <property type="entry name" value="PsdUridine_synth_RsuA/RluB/E/F"/>
</dbReference>
<dbReference type="AlphaFoldDB" id="A0A847S2E4"/>
<dbReference type="NCBIfam" id="TIGR00093">
    <property type="entry name" value="pseudouridine synthase"/>
    <property type="match status" value="1"/>
</dbReference>
<evidence type="ECO:0000256" key="5">
    <source>
        <dbReference type="RuleBase" id="RU003887"/>
    </source>
</evidence>
<dbReference type="Gene3D" id="3.30.70.1560">
    <property type="entry name" value="Alpha-L RNA-binding motif"/>
    <property type="match status" value="1"/>
</dbReference>
<dbReference type="PROSITE" id="PS50889">
    <property type="entry name" value="S4"/>
    <property type="match status" value="1"/>
</dbReference>
<dbReference type="GO" id="GO:0003723">
    <property type="term" value="F:RNA binding"/>
    <property type="evidence" value="ECO:0007669"/>
    <property type="project" value="UniProtKB-KW"/>
</dbReference>
<evidence type="ECO:0000313" key="8">
    <source>
        <dbReference type="EMBL" id="NLR73914.1"/>
    </source>
</evidence>
<comment type="caution">
    <text evidence="8">The sequence shown here is derived from an EMBL/GenBank/DDBJ whole genome shotgun (WGS) entry which is preliminary data.</text>
</comment>
<dbReference type="Pfam" id="PF01479">
    <property type="entry name" value="S4"/>
    <property type="match status" value="1"/>
</dbReference>
<name>A0A847S2E4_9NEIS</name>
<dbReference type="InterPro" id="IPR018496">
    <property type="entry name" value="PsdUridine_synth_RsuA/RluB_CS"/>
</dbReference>
<dbReference type="InterPro" id="IPR006145">
    <property type="entry name" value="PsdUridine_synth_RsuA/RluA"/>
</dbReference>
<dbReference type="RefSeq" id="WP_168875565.1">
    <property type="nucleotide sequence ID" value="NZ_JABAIM010000001.1"/>
</dbReference>
<dbReference type="PROSITE" id="PS01149">
    <property type="entry name" value="PSI_RSU"/>
    <property type="match status" value="1"/>
</dbReference>
<dbReference type="NCBIfam" id="NF007976">
    <property type="entry name" value="PRK10700.1"/>
    <property type="match status" value="1"/>
</dbReference>
<dbReference type="GO" id="GO:0120159">
    <property type="term" value="F:rRNA pseudouridine synthase activity"/>
    <property type="evidence" value="ECO:0007669"/>
    <property type="project" value="UniProtKB-ARBA"/>
</dbReference>
<dbReference type="FunFam" id="3.10.290.10:FF:000003">
    <property type="entry name" value="Pseudouridine synthase"/>
    <property type="match status" value="1"/>
</dbReference>
<proteinExistence type="inferred from homology"/>
<dbReference type="SMART" id="SM00363">
    <property type="entry name" value="S4"/>
    <property type="match status" value="1"/>
</dbReference>
<feature type="compositionally biased region" description="Basic and acidic residues" evidence="6">
    <location>
        <begin position="131"/>
        <end position="156"/>
    </location>
</feature>
<dbReference type="EC" id="5.4.99.-" evidence="5"/>
<comment type="similarity">
    <text evidence="1 5">Belongs to the pseudouridine synthase RsuA family.</text>
</comment>
<protein>
    <recommendedName>
        <fullName evidence="5">Pseudouridine synthase</fullName>
        <ecNumber evidence="5">5.4.99.-</ecNumber>
    </recommendedName>
</protein>
<reference evidence="8 9" key="1">
    <citation type="submission" date="2020-04" db="EMBL/GenBank/DDBJ databases">
        <title>Draft genome of Leeia sp. IMCC25680.</title>
        <authorList>
            <person name="Song J."/>
            <person name="Cho J.-C."/>
        </authorList>
    </citation>
    <scope>NUCLEOTIDE SEQUENCE [LARGE SCALE GENOMIC DNA]</scope>
    <source>
        <strain evidence="8 9">IMCC25680</strain>
    </source>
</reference>
<dbReference type="InterPro" id="IPR050343">
    <property type="entry name" value="RsuA_PseudoU_synthase"/>
</dbReference>
<feature type="compositionally biased region" description="Polar residues" evidence="6">
    <location>
        <begin position="28"/>
        <end position="39"/>
    </location>
</feature>
<evidence type="ECO:0000256" key="6">
    <source>
        <dbReference type="SAM" id="MobiDB-lite"/>
    </source>
</evidence>
<dbReference type="EMBL" id="JABAIM010000001">
    <property type="protein sequence ID" value="NLR73914.1"/>
    <property type="molecule type" value="Genomic_DNA"/>
</dbReference>
<dbReference type="InterPro" id="IPR042092">
    <property type="entry name" value="PsdUridine_s_RsuA/RluB/E/F_cat"/>
</dbReference>
<keyword evidence="9" id="KW-1185">Reference proteome</keyword>
<evidence type="ECO:0000259" key="7">
    <source>
        <dbReference type="SMART" id="SM00363"/>
    </source>
</evidence>
<dbReference type="SUPFAM" id="SSF55120">
    <property type="entry name" value="Pseudouridine synthase"/>
    <property type="match status" value="1"/>
</dbReference>
<dbReference type="FunFam" id="3.30.70.1560:FF:000001">
    <property type="entry name" value="Pseudouridine synthase"/>
    <property type="match status" value="1"/>
</dbReference>
<dbReference type="Gene3D" id="3.10.290.10">
    <property type="entry name" value="RNA-binding S4 domain"/>
    <property type="match status" value="1"/>
</dbReference>
<dbReference type="InterPro" id="IPR020094">
    <property type="entry name" value="TruA/RsuA/RluB/E/F_N"/>
</dbReference>
<feature type="region of interest" description="Disordered" evidence="6">
    <location>
        <begin position="1"/>
        <end position="156"/>
    </location>
</feature>
<feature type="compositionally biased region" description="Low complexity" evidence="6">
    <location>
        <begin position="1"/>
        <end position="17"/>
    </location>
</feature>
<dbReference type="Pfam" id="PF00849">
    <property type="entry name" value="PseudoU_synth_2"/>
    <property type="match status" value="1"/>
</dbReference>
<evidence type="ECO:0000256" key="2">
    <source>
        <dbReference type="ARBA" id="ARBA00022884"/>
    </source>
</evidence>
<feature type="domain" description="RNA-binding S4" evidence="7">
    <location>
        <begin position="162"/>
        <end position="221"/>
    </location>
</feature>
<dbReference type="PANTHER" id="PTHR47683">
    <property type="entry name" value="PSEUDOURIDINE SYNTHASE FAMILY PROTEIN-RELATED"/>
    <property type="match status" value="1"/>
</dbReference>
<accession>A0A847S2E4</accession>
<dbReference type="PANTHER" id="PTHR47683:SF3">
    <property type="entry name" value="RIBOSOMAL LARGE SUBUNIT PSEUDOURIDINE SYNTHASE B"/>
    <property type="match status" value="1"/>
</dbReference>
<dbReference type="InterPro" id="IPR020103">
    <property type="entry name" value="PsdUridine_synth_cat_dom_sf"/>
</dbReference>
<dbReference type="InterPro" id="IPR036986">
    <property type="entry name" value="S4_RNA-bd_sf"/>
</dbReference>
<organism evidence="8 9">
    <name type="scientific">Leeia aquatica</name>
    <dbReference type="NCBI Taxonomy" id="2725557"/>
    <lineage>
        <taxon>Bacteria</taxon>
        <taxon>Pseudomonadati</taxon>
        <taxon>Pseudomonadota</taxon>
        <taxon>Betaproteobacteria</taxon>
        <taxon>Neisseriales</taxon>
        <taxon>Leeiaceae</taxon>
        <taxon>Leeia</taxon>
    </lineage>
</organism>
<sequence length="404" mass="44850">MSKSSRPAAARQPVRQAGSRQQRRPAANSGQAPADTSTPRARGGQAAASKASYGTPTGGYGQRSDRRSQPTPRPATTEEEGQRPRKPAVVEVGDAPALKRGGRRPPRSADIEIIGKRAPAQLRTGSSKSSTPDKARRVTLVRRSEKDLQQPKQKVQLDQEPVRLQKALAQAGLGSRRDMDALVEAGRVTVNGQPATPGTRVTPEDMVRVDGKAVRLRAQNRLPRILMYHKQEGELVTRDDPEGRVTVFSRLPRVQGSFWTVVGRLDYNTSGLLLFTTSGDLANRLTHPRFEVEREYAVRVFGELTDEQKKALTTGVQLEDGPARFDVLVDQGGEGLNHWYKVILKEGRNREVRRMFEHFGLTVSRLMRVRFGPLGLPPRLKRGTWAELDDDQVLAIMRWAKLVD</sequence>
<dbReference type="SUPFAM" id="SSF55174">
    <property type="entry name" value="Alpha-L RNA-binding motif"/>
    <property type="match status" value="1"/>
</dbReference>
<keyword evidence="3 5" id="KW-0413">Isomerase</keyword>
<dbReference type="CDD" id="cd02556">
    <property type="entry name" value="PseudoU_synth_RluB"/>
    <property type="match status" value="1"/>
</dbReference>
<dbReference type="CDD" id="cd00165">
    <property type="entry name" value="S4"/>
    <property type="match status" value="1"/>
</dbReference>
<dbReference type="InterPro" id="IPR002942">
    <property type="entry name" value="S4_RNA-bd"/>
</dbReference>
<evidence type="ECO:0000313" key="9">
    <source>
        <dbReference type="Proteomes" id="UP000587991"/>
    </source>
</evidence>
<keyword evidence="2 4" id="KW-0694">RNA-binding</keyword>
<dbReference type="GO" id="GO:0000455">
    <property type="term" value="P:enzyme-directed rRNA pseudouridine synthesis"/>
    <property type="evidence" value="ECO:0007669"/>
    <property type="project" value="UniProtKB-ARBA"/>
</dbReference>